<protein>
    <submittedName>
        <fullName evidence="1">Uncharacterized protein</fullName>
    </submittedName>
</protein>
<name>A0A0K2U5N7_LEPSM</name>
<feature type="non-terminal residue" evidence="1">
    <location>
        <position position="1"/>
    </location>
</feature>
<accession>A0A0K2U5N7</accession>
<evidence type="ECO:0000313" key="1">
    <source>
        <dbReference type="EMBL" id="CDW33594.1"/>
    </source>
</evidence>
<sequence>FISQTCTIILVSSLLLSSTSKSQILFSQNILIIILIVCWINYEEELSLTLNPSFTSAIKSYHLYSDR</sequence>
<proteinExistence type="predicted"/>
<dbReference type="AlphaFoldDB" id="A0A0K2U5N7"/>
<reference evidence="1" key="1">
    <citation type="submission" date="2014-05" db="EMBL/GenBank/DDBJ databases">
        <authorList>
            <person name="Chronopoulou M."/>
        </authorList>
    </citation>
    <scope>NUCLEOTIDE SEQUENCE</scope>
    <source>
        <tissue evidence="1">Whole organism</tissue>
    </source>
</reference>
<dbReference type="EMBL" id="HACA01016233">
    <property type="protein sequence ID" value="CDW33594.1"/>
    <property type="molecule type" value="Transcribed_RNA"/>
</dbReference>
<organism evidence="1">
    <name type="scientific">Lepeophtheirus salmonis</name>
    <name type="common">Salmon louse</name>
    <name type="synonym">Caligus salmonis</name>
    <dbReference type="NCBI Taxonomy" id="72036"/>
    <lineage>
        <taxon>Eukaryota</taxon>
        <taxon>Metazoa</taxon>
        <taxon>Ecdysozoa</taxon>
        <taxon>Arthropoda</taxon>
        <taxon>Crustacea</taxon>
        <taxon>Multicrustacea</taxon>
        <taxon>Hexanauplia</taxon>
        <taxon>Copepoda</taxon>
        <taxon>Siphonostomatoida</taxon>
        <taxon>Caligidae</taxon>
        <taxon>Lepeophtheirus</taxon>
    </lineage>
</organism>